<dbReference type="RefSeq" id="WP_162443324.1">
    <property type="nucleotide sequence ID" value="NZ_CP048222.1"/>
</dbReference>
<evidence type="ECO:0000313" key="1">
    <source>
        <dbReference type="EMBL" id="QHT67286.1"/>
    </source>
</evidence>
<accession>A0A6C0GGZ2</accession>
<dbReference type="EMBL" id="CP048222">
    <property type="protein sequence ID" value="QHT67286.1"/>
    <property type="molecule type" value="Genomic_DNA"/>
</dbReference>
<evidence type="ECO:0000313" key="2">
    <source>
        <dbReference type="Proteomes" id="UP000480178"/>
    </source>
</evidence>
<dbReference type="Proteomes" id="UP000480178">
    <property type="component" value="Chromosome"/>
</dbReference>
<protein>
    <submittedName>
        <fullName evidence="1">Uncharacterized protein</fullName>
    </submittedName>
</protein>
<reference evidence="1 2" key="1">
    <citation type="submission" date="2020-01" db="EMBL/GenBank/DDBJ databases">
        <authorList>
            <person name="Kim M.K."/>
        </authorList>
    </citation>
    <scope>NUCLEOTIDE SEQUENCE [LARGE SCALE GENOMIC DNA]</scope>
    <source>
        <strain evidence="1 2">172606-1</strain>
    </source>
</reference>
<gene>
    <name evidence="1" type="ORF">GXP67_11890</name>
</gene>
<dbReference type="KEGG" id="rhoz:GXP67_11890"/>
<organism evidence="1 2">
    <name type="scientific">Rhodocytophaga rosea</name>
    <dbReference type="NCBI Taxonomy" id="2704465"/>
    <lineage>
        <taxon>Bacteria</taxon>
        <taxon>Pseudomonadati</taxon>
        <taxon>Bacteroidota</taxon>
        <taxon>Cytophagia</taxon>
        <taxon>Cytophagales</taxon>
        <taxon>Rhodocytophagaceae</taxon>
        <taxon>Rhodocytophaga</taxon>
    </lineage>
</organism>
<name>A0A6C0GGZ2_9BACT</name>
<dbReference type="AlphaFoldDB" id="A0A6C0GGZ2"/>
<keyword evidence="2" id="KW-1185">Reference proteome</keyword>
<proteinExistence type="predicted"/>
<sequence length="104" mass="12244">MPAISLLRTEIITWWWITYHNFQLKGSLRLAEHPIAEYKEARELEVIHEQQIVGNQPGDPENDERPLHLFLGTDTFNMANSKIDMVREQLNTYESLSKSTEFRD</sequence>